<protein>
    <submittedName>
        <fullName evidence="1">ODV-EC27</fullName>
    </submittedName>
</protein>
<dbReference type="Pfam" id="PF05314">
    <property type="entry name" value="Baculo_ODV-E27"/>
    <property type="match status" value="1"/>
</dbReference>
<organism evidence="1 2">
    <name type="scientific">Parapoynx stagnalis nucleopolyhedrovirus</name>
    <dbReference type="NCBI Taxonomy" id="2993413"/>
    <lineage>
        <taxon>Viruses</taxon>
        <taxon>Viruses incertae sedis</taxon>
        <taxon>Naldaviricetes</taxon>
        <taxon>Lefavirales</taxon>
        <taxon>Baculoviridae</taxon>
        <taxon>Alphabaculovirus</taxon>
        <taxon>Alphabaculovirus pastagnalis</taxon>
    </lineage>
</organism>
<evidence type="ECO:0000313" key="2">
    <source>
        <dbReference type="Proteomes" id="UP001264959"/>
    </source>
</evidence>
<name>A0A9E7Y5M4_9ABAC</name>
<dbReference type="Proteomes" id="UP001264959">
    <property type="component" value="Segment"/>
</dbReference>
<accession>A0A9E7Y5M4</accession>
<reference evidence="1" key="1">
    <citation type="journal article" date="2022" name="Viruses">
        <title>The Parapoynx stagnalis Nucleopolyhedrovirus (PastNPV), a Divergent Member of the Alphabaculovirus Group I Clade, Encodes a Homolog of Ran GTPase.</title>
        <authorList>
            <person name="Harrison R.L."/>
            <person name="Rowley D.L."/>
        </authorList>
    </citation>
    <scope>NUCLEOTIDE SEQUENCE</scope>
    <source>
        <strain evidence="1">BCIPV-473</strain>
    </source>
</reference>
<sequence length="305" mass="35306">MKRIKCNKIRTTTEIINSDEKVHKSYDLTEFDIKNKNSLDSYETLKIKLVLVKYMAMLNTLELTQPILEIFRNKSDTQQISAVVSSSLGFVHNRFNAMVTHFNNNMEFVITETKDTCIPGEPILFTENDNKIMCAVDRKSIVKMLSRDFDLDSSIEYGNLETDGVRIAKVFGAAENPKKLQKFYSPSCADDGLFSSRNRYDEYNKPESKTITDFNLTENEVTQYLILLLIVEHAYLHYHIFKNYGLYEYGESLRDHSTFTNKLRSSMNEKISNLLLSKFKFIIEDFDKINSSSVVSGFNILNFNK</sequence>
<evidence type="ECO:0000313" key="1">
    <source>
        <dbReference type="EMBL" id="UZE89703.1"/>
    </source>
</evidence>
<proteinExistence type="predicted"/>
<dbReference type="GO" id="GO:0019031">
    <property type="term" value="C:viral envelope"/>
    <property type="evidence" value="ECO:0007669"/>
    <property type="project" value="InterPro"/>
</dbReference>
<dbReference type="EMBL" id="ON704650">
    <property type="protein sequence ID" value="UZE89703.1"/>
    <property type="molecule type" value="Genomic_DNA"/>
</dbReference>
<keyword evidence="2" id="KW-1185">Reference proteome</keyword>
<dbReference type="InterPro" id="IPR007978">
    <property type="entry name" value="Baculo_ODV-E27"/>
</dbReference>